<dbReference type="InterPro" id="IPR011009">
    <property type="entry name" value="Kinase-like_dom_sf"/>
</dbReference>
<dbReference type="Pfam" id="PF00069">
    <property type="entry name" value="Pkinase"/>
    <property type="match status" value="1"/>
</dbReference>
<evidence type="ECO:0000256" key="5">
    <source>
        <dbReference type="PROSITE-ProRule" id="PRU10141"/>
    </source>
</evidence>
<name>A0A1G8VWB7_9ACTN</name>
<dbReference type="PANTHER" id="PTHR43289">
    <property type="entry name" value="MITOGEN-ACTIVATED PROTEIN KINASE KINASE KINASE 20-RELATED"/>
    <property type="match status" value="1"/>
</dbReference>
<dbReference type="GO" id="GO:0005524">
    <property type="term" value="F:ATP binding"/>
    <property type="evidence" value="ECO:0007669"/>
    <property type="project" value="UniProtKB-UniRule"/>
</dbReference>
<evidence type="ECO:0000313" key="9">
    <source>
        <dbReference type="Proteomes" id="UP000199155"/>
    </source>
</evidence>
<dbReference type="PROSITE" id="PS50011">
    <property type="entry name" value="PROTEIN_KINASE_DOM"/>
    <property type="match status" value="1"/>
</dbReference>
<keyword evidence="1" id="KW-0808">Transferase</keyword>
<keyword evidence="9" id="KW-1185">Reference proteome</keyword>
<dbReference type="InterPro" id="IPR011047">
    <property type="entry name" value="Quinoprotein_ADH-like_sf"/>
</dbReference>
<dbReference type="InterPro" id="IPR002372">
    <property type="entry name" value="PQQ_rpt_dom"/>
</dbReference>
<feature type="compositionally biased region" description="Low complexity" evidence="6">
    <location>
        <begin position="528"/>
        <end position="540"/>
    </location>
</feature>
<dbReference type="GO" id="GO:0004674">
    <property type="term" value="F:protein serine/threonine kinase activity"/>
    <property type="evidence" value="ECO:0007669"/>
    <property type="project" value="TreeGrafter"/>
</dbReference>
<dbReference type="Gene3D" id="3.30.200.20">
    <property type="entry name" value="Phosphorylase Kinase, domain 1"/>
    <property type="match status" value="1"/>
</dbReference>
<dbReference type="CDD" id="cd14014">
    <property type="entry name" value="STKc_PknB_like"/>
    <property type="match status" value="1"/>
</dbReference>
<keyword evidence="4 5" id="KW-0067">ATP-binding</keyword>
<proteinExistence type="predicted"/>
<dbReference type="PROSITE" id="PS00107">
    <property type="entry name" value="PROTEIN_KINASE_ATP"/>
    <property type="match status" value="1"/>
</dbReference>
<dbReference type="InterPro" id="IPR008271">
    <property type="entry name" value="Ser/Thr_kinase_AS"/>
</dbReference>
<dbReference type="PANTHER" id="PTHR43289:SF34">
    <property type="entry name" value="SERINE_THREONINE-PROTEIN KINASE YBDM-RELATED"/>
    <property type="match status" value="1"/>
</dbReference>
<dbReference type="STRING" id="417292.SAMN05421806_10256"/>
<feature type="domain" description="Protein kinase" evidence="7">
    <location>
        <begin position="186"/>
        <end position="453"/>
    </location>
</feature>
<feature type="compositionally biased region" description="Low complexity" evidence="6">
    <location>
        <begin position="149"/>
        <end position="159"/>
    </location>
</feature>
<protein>
    <submittedName>
        <fullName evidence="8">PQQ-like domain-containing protein</fullName>
    </submittedName>
</protein>
<dbReference type="InterPro" id="IPR015943">
    <property type="entry name" value="WD40/YVTN_repeat-like_dom_sf"/>
</dbReference>
<dbReference type="AlphaFoldDB" id="A0A1G8VWB7"/>
<feature type="region of interest" description="Disordered" evidence="6">
    <location>
        <begin position="514"/>
        <end position="540"/>
    </location>
</feature>
<feature type="region of interest" description="Disordered" evidence="6">
    <location>
        <begin position="327"/>
        <end position="373"/>
    </location>
</feature>
<dbReference type="SUPFAM" id="SSF56112">
    <property type="entry name" value="Protein kinase-like (PK-like)"/>
    <property type="match status" value="1"/>
</dbReference>
<evidence type="ECO:0000256" key="3">
    <source>
        <dbReference type="ARBA" id="ARBA00022777"/>
    </source>
</evidence>
<dbReference type="InterPro" id="IPR017441">
    <property type="entry name" value="Protein_kinase_ATP_BS"/>
</dbReference>
<dbReference type="InterPro" id="IPR000719">
    <property type="entry name" value="Prot_kinase_dom"/>
</dbReference>
<dbReference type="SUPFAM" id="SSF50998">
    <property type="entry name" value="Quinoprotein alcohol dehydrogenase-like"/>
    <property type="match status" value="1"/>
</dbReference>
<evidence type="ECO:0000256" key="2">
    <source>
        <dbReference type="ARBA" id="ARBA00022741"/>
    </source>
</evidence>
<feature type="region of interest" description="Disordered" evidence="6">
    <location>
        <begin position="1"/>
        <end position="182"/>
    </location>
</feature>
<dbReference type="Gene3D" id="2.130.10.10">
    <property type="entry name" value="YVTN repeat-like/Quinoprotein amine dehydrogenase"/>
    <property type="match status" value="1"/>
</dbReference>
<gene>
    <name evidence="8" type="ORF">SAMN05421806_10256</name>
</gene>
<dbReference type="PROSITE" id="PS00108">
    <property type="entry name" value="PROTEIN_KINASE_ST"/>
    <property type="match status" value="1"/>
</dbReference>
<dbReference type="SMART" id="SM00220">
    <property type="entry name" value="S_TKc"/>
    <property type="match status" value="1"/>
</dbReference>
<sequence>MTDEHRTGPAAEGPRGGERGEEGVTEGVRNEERSDVLGPEDARPEEPRDEAGPEEPRDEAGPAEDAVPRVRGEDVRTGAPEPDAPTRKLSPARGGGRHVNGGRPAPAPRSSGTPPTPHSTPPPSHSTPPTPHSTPPSPHGGTPPGRLFATPPGHSSATPSPAPSPEHLPDTLTPLSASDPESIGGHTLLARLGSGGMGVVYLARTQAGRTVALKTLRPEYAADDELRGRFGEETRAAHRLGGAEHFPAFADEGEGWFATAYVLGPSLAEAVTAYGPWQEPAVRALVAQLADALGTVHRAGYAHRDLKPSNVLLTPAGPRLIDLGVARPTTTDPRSTPYPPAPGAHTPGSAPRPRTPGTPAYMAPEQAAGDSPGDAATDVYALGALLVFAATGRPPHGEGEPADVLYRIAHEAPSLEAVPDSLRPLAAACLARDPAARPTPSGIRERAGATGWFGDRLPPAVLADIAARTAHAGAIGVRRHPARPAEPPPTRRRALLLGAGALAAAGAAAWWLTRQEGGGPTAPPRTSRPPARDAGGAPRPLWTFRGDISDKGFVSAMPFGETVVVPGAADGVLIGLDADRGTQRWTTRAGTGIPVPCAGACVLPAEEPDGRLVGVEAADGRTWSTGPLDLDMTRMLSPFAGFDARAVYLVGHATGSAPDTPAQELDRFLVAYDIEERRILWRRRLGRSRARLATMGGNERYGALLETDAVTAYRLEDGEQVWRRALATERTVISRETGAARRAIASDNRTLVISGRGCLVLELADGRTVWSLDPEEAEEGMTEQQKGRTLYGAAVIDGEEIYLPFLGRELWVVRRDRRKRAREGGSWIWKSTVRLAEPPAAPPESVGPYLFPALSDQADAAAIAVRRRTMRTAWTYTIPDEPTGVIRYASAAGRLYITRGHTLTVLPVEQGGGDA</sequence>
<evidence type="ECO:0000256" key="4">
    <source>
        <dbReference type="ARBA" id="ARBA00022840"/>
    </source>
</evidence>
<organism evidence="8 9">
    <name type="scientific">Streptomyces indicus</name>
    <dbReference type="NCBI Taxonomy" id="417292"/>
    <lineage>
        <taxon>Bacteria</taxon>
        <taxon>Bacillati</taxon>
        <taxon>Actinomycetota</taxon>
        <taxon>Actinomycetes</taxon>
        <taxon>Kitasatosporales</taxon>
        <taxon>Streptomycetaceae</taxon>
        <taxon>Streptomyces</taxon>
    </lineage>
</organism>
<dbReference type="Gene3D" id="1.10.510.10">
    <property type="entry name" value="Transferase(Phosphotransferase) domain 1"/>
    <property type="match status" value="1"/>
</dbReference>
<feature type="compositionally biased region" description="Basic and acidic residues" evidence="6">
    <location>
        <begin position="15"/>
        <end position="76"/>
    </location>
</feature>
<evidence type="ECO:0000259" key="7">
    <source>
        <dbReference type="PROSITE" id="PS50011"/>
    </source>
</evidence>
<evidence type="ECO:0000256" key="1">
    <source>
        <dbReference type="ARBA" id="ARBA00022679"/>
    </source>
</evidence>
<dbReference type="Proteomes" id="UP000199155">
    <property type="component" value="Unassembled WGS sequence"/>
</dbReference>
<evidence type="ECO:0000313" key="8">
    <source>
        <dbReference type="EMBL" id="SDJ69775.1"/>
    </source>
</evidence>
<accession>A0A1G8VWB7</accession>
<keyword evidence="2 5" id="KW-0547">Nucleotide-binding</keyword>
<dbReference type="EMBL" id="FNFF01000002">
    <property type="protein sequence ID" value="SDJ69775.1"/>
    <property type="molecule type" value="Genomic_DNA"/>
</dbReference>
<evidence type="ECO:0000256" key="6">
    <source>
        <dbReference type="SAM" id="MobiDB-lite"/>
    </source>
</evidence>
<feature type="compositionally biased region" description="Pro residues" evidence="6">
    <location>
        <begin position="114"/>
        <end position="138"/>
    </location>
</feature>
<dbReference type="Pfam" id="PF13360">
    <property type="entry name" value="PQQ_2"/>
    <property type="match status" value="1"/>
</dbReference>
<reference evidence="8 9" key="1">
    <citation type="submission" date="2016-10" db="EMBL/GenBank/DDBJ databases">
        <authorList>
            <person name="de Groot N.N."/>
        </authorList>
    </citation>
    <scope>NUCLEOTIDE SEQUENCE [LARGE SCALE GENOMIC DNA]</scope>
    <source>
        <strain evidence="8 9">CGMCC 4.5727</strain>
    </source>
</reference>
<keyword evidence="3" id="KW-0418">Kinase</keyword>
<feature type="binding site" evidence="5">
    <location>
        <position position="214"/>
    </location>
    <ligand>
        <name>ATP</name>
        <dbReference type="ChEBI" id="CHEBI:30616"/>
    </ligand>
</feature>